<dbReference type="AlphaFoldDB" id="A0A6P7YC29"/>
<sequence length="293" mass="33918">MDLEKYFNRINYQGTHTKLDLDTLNEILQHHVRAIPFENLSIHCGEPIELNIEATYNKIVQKKRGGWCMENNHLLSWVLKTMGYDITLLGANVYISSDEAYYPNISHLVVRVAINGKSYIADAGFGASYQMWQALELVSGKAQPQTPGIFFLTEIDGVWYLDKMRRKQQLSNPSFLHCSLVEKHDYKKIYSFTLVARVIEEFQDISTYLQTAPDSLFRNKSICTLQLTDGLCALIGWTLCEVKYNYEKDVDLMAFTTVKDEDMEKTLKEKFKITLENKFTPADNKMKMVRYTI</sequence>
<evidence type="ECO:0000256" key="3">
    <source>
        <dbReference type="ARBA" id="ARBA00022679"/>
    </source>
</evidence>
<evidence type="ECO:0000256" key="2">
    <source>
        <dbReference type="ARBA" id="ARBA00012701"/>
    </source>
</evidence>
<dbReference type="OrthoDB" id="10260017at2759"/>
<dbReference type="Proteomes" id="UP000515156">
    <property type="component" value="Chromosome 5"/>
</dbReference>
<dbReference type="InterPro" id="IPR038765">
    <property type="entry name" value="Papain-like_cys_pep_sf"/>
</dbReference>
<dbReference type="FunFam" id="3.30.2140.20:FF:000001">
    <property type="entry name" value="Arylamine N-acetyltransferase 1"/>
    <property type="match status" value="1"/>
</dbReference>
<evidence type="ECO:0000256" key="1">
    <source>
        <dbReference type="ARBA" id="ARBA00006547"/>
    </source>
</evidence>
<proteinExistence type="inferred from homology"/>
<keyword evidence="3 5" id="KW-0808">Transferase</keyword>
<dbReference type="EC" id="2.3.1.5" evidence="2"/>
<dbReference type="RefSeq" id="XP_030060379.1">
    <property type="nucleotide sequence ID" value="XM_030204519.1"/>
</dbReference>
<name>A0A6P7YC29_9AMPH</name>
<dbReference type="Gene3D" id="3.30.2140.20">
    <property type="match status" value="1"/>
</dbReference>
<dbReference type="PANTHER" id="PTHR11786:SF8">
    <property type="entry name" value="ARYLAMINE N-ACETYLTRANSFERASE 1"/>
    <property type="match status" value="1"/>
</dbReference>
<reference evidence="7" key="1">
    <citation type="submission" date="2025-08" db="UniProtKB">
        <authorList>
            <consortium name="RefSeq"/>
        </authorList>
    </citation>
    <scope>IDENTIFICATION</scope>
</reference>
<dbReference type="Pfam" id="PF00797">
    <property type="entry name" value="Acetyltransf_2"/>
    <property type="match status" value="1"/>
</dbReference>
<dbReference type="InterPro" id="IPR053710">
    <property type="entry name" value="Arylamine_NAT_domain_sf"/>
</dbReference>
<dbReference type="InParanoid" id="A0A6P7YC29"/>
<gene>
    <name evidence="7" type="primary">LOC115470904</name>
</gene>
<dbReference type="PANTHER" id="PTHR11786">
    <property type="entry name" value="N-HYDROXYARYLAMINE O-ACETYLTRANSFERASE"/>
    <property type="match status" value="1"/>
</dbReference>
<organism evidence="6 7">
    <name type="scientific">Microcaecilia unicolor</name>
    <dbReference type="NCBI Taxonomy" id="1415580"/>
    <lineage>
        <taxon>Eukaryota</taxon>
        <taxon>Metazoa</taxon>
        <taxon>Chordata</taxon>
        <taxon>Craniata</taxon>
        <taxon>Vertebrata</taxon>
        <taxon>Euteleostomi</taxon>
        <taxon>Amphibia</taxon>
        <taxon>Gymnophiona</taxon>
        <taxon>Siphonopidae</taxon>
        <taxon>Microcaecilia</taxon>
    </lineage>
</organism>
<dbReference type="FunCoup" id="A0A6P7YC29">
    <property type="interactions" value="475"/>
</dbReference>
<dbReference type="KEGG" id="muo:115470904"/>
<dbReference type="GO" id="GO:0004060">
    <property type="term" value="F:arylamine N-acetyltransferase activity"/>
    <property type="evidence" value="ECO:0007669"/>
    <property type="project" value="UniProtKB-EC"/>
</dbReference>
<comment type="similarity">
    <text evidence="1 5">Belongs to the arylamine N-acetyltransferase family.</text>
</comment>
<dbReference type="GeneID" id="115470904"/>
<evidence type="ECO:0000313" key="6">
    <source>
        <dbReference type="Proteomes" id="UP000515156"/>
    </source>
</evidence>
<dbReference type="SUPFAM" id="SSF54001">
    <property type="entry name" value="Cysteine proteinases"/>
    <property type="match status" value="1"/>
</dbReference>
<evidence type="ECO:0000256" key="5">
    <source>
        <dbReference type="RuleBase" id="RU003452"/>
    </source>
</evidence>
<accession>A0A6P7YC29</accession>
<protein>
    <recommendedName>
        <fullName evidence="2">arylamine N-acetyltransferase</fullName>
        <ecNumber evidence="2">2.3.1.5</ecNumber>
    </recommendedName>
</protein>
<dbReference type="InterPro" id="IPR001447">
    <property type="entry name" value="Arylamine_N-AcTrfase"/>
</dbReference>
<evidence type="ECO:0000313" key="7">
    <source>
        <dbReference type="RefSeq" id="XP_030060379.1"/>
    </source>
</evidence>
<dbReference type="PRINTS" id="PR01543">
    <property type="entry name" value="ANATRNSFRASE"/>
</dbReference>
<keyword evidence="4 5" id="KW-0012">Acyltransferase</keyword>
<keyword evidence="6" id="KW-1185">Reference proteome</keyword>
<evidence type="ECO:0000256" key="4">
    <source>
        <dbReference type="ARBA" id="ARBA00023315"/>
    </source>
</evidence>